<dbReference type="GO" id="GO:0005886">
    <property type="term" value="C:plasma membrane"/>
    <property type="evidence" value="ECO:0007669"/>
    <property type="project" value="UniProtKB-SubCell"/>
</dbReference>
<dbReference type="Pfam" id="PF00482">
    <property type="entry name" value="T2SSF"/>
    <property type="match status" value="2"/>
</dbReference>
<evidence type="ECO:0000313" key="9">
    <source>
        <dbReference type="EMBL" id="KGP72981.1"/>
    </source>
</evidence>
<dbReference type="PANTHER" id="PTHR30012">
    <property type="entry name" value="GENERAL SECRETION PATHWAY PROTEIN"/>
    <property type="match status" value="1"/>
</dbReference>
<evidence type="ECO:0000313" key="10">
    <source>
        <dbReference type="Proteomes" id="UP000030147"/>
    </source>
</evidence>
<proteinExistence type="inferred from homology"/>
<feature type="transmembrane region" description="Helical" evidence="7">
    <location>
        <begin position="126"/>
        <end position="151"/>
    </location>
</feature>
<sequence>MLSASFPNKLFKSWFSHSIPLQKQQRFLRRLSLLIGRGYSLVSALEVLQYDTQQEVLVISIKEGLLSGESLDQVLSKHGFSKYVISYLYFSKAYGNLQHALDQSADLLEKQQDFMIKGKKALQYPAVLLFIMLTLLTFVKTHLLPSFINLFSSMNINESDLLHTVRWMDRFLYGFIFLIITLILCIVIWKITSRNISLQNRLKIYQNIPICKTFLQKQTTFLFAFHMSSLLSIGLPIQKCLLIIKAQNHFPILSWYAQSLYKGLSEGQRFHTLISNQVLFEKNLSTIIQRNQYDGNLELDLNIYAQWMMEEIQSIIHKILNWVQPSLFLFLGVLIMVIYASIMMPLFQWMNQM</sequence>
<dbReference type="InterPro" id="IPR047692">
    <property type="entry name" value="T4P_ComGB"/>
</dbReference>
<dbReference type="InterPro" id="IPR018076">
    <property type="entry name" value="T2SS_GspF_dom"/>
</dbReference>
<dbReference type="PRINTS" id="PR00812">
    <property type="entry name" value="BCTERIALGSPF"/>
</dbReference>
<keyword evidence="4 7" id="KW-0812">Transmembrane</keyword>
<dbReference type="AlphaFoldDB" id="A0A0A2TFV5"/>
<evidence type="ECO:0000256" key="6">
    <source>
        <dbReference type="ARBA" id="ARBA00023136"/>
    </source>
</evidence>
<dbReference type="InterPro" id="IPR003004">
    <property type="entry name" value="GspF/PilC"/>
</dbReference>
<evidence type="ECO:0000256" key="4">
    <source>
        <dbReference type="ARBA" id="ARBA00022692"/>
    </source>
</evidence>
<evidence type="ECO:0000256" key="5">
    <source>
        <dbReference type="ARBA" id="ARBA00022989"/>
    </source>
</evidence>
<keyword evidence="10" id="KW-1185">Reference proteome</keyword>
<protein>
    <recommendedName>
        <fullName evidence="8">Type II secretion system protein GspF domain-containing protein</fullName>
    </recommendedName>
</protein>
<evidence type="ECO:0000256" key="2">
    <source>
        <dbReference type="ARBA" id="ARBA00005745"/>
    </source>
</evidence>
<evidence type="ECO:0000256" key="1">
    <source>
        <dbReference type="ARBA" id="ARBA00004651"/>
    </source>
</evidence>
<feature type="transmembrane region" description="Helical" evidence="7">
    <location>
        <begin position="327"/>
        <end position="347"/>
    </location>
</feature>
<evidence type="ECO:0000256" key="7">
    <source>
        <dbReference type="SAM" id="Phobius"/>
    </source>
</evidence>
<dbReference type="eggNOG" id="COG1459">
    <property type="taxonomic scope" value="Bacteria"/>
</dbReference>
<evidence type="ECO:0000256" key="3">
    <source>
        <dbReference type="ARBA" id="ARBA00022475"/>
    </source>
</evidence>
<accession>A0A0A2TFV5</accession>
<gene>
    <name evidence="9" type="ORF">N782_08555</name>
</gene>
<name>A0A0A2TFV5_9BACI</name>
<dbReference type="Gene3D" id="1.20.81.30">
    <property type="entry name" value="Type II secretion system (T2SS), domain F"/>
    <property type="match status" value="2"/>
</dbReference>
<keyword evidence="5 7" id="KW-1133">Transmembrane helix</keyword>
<dbReference type="STRING" id="1385514.N782_08555"/>
<comment type="similarity">
    <text evidence="2">Belongs to the GSP F family.</text>
</comment>
<dbReference type="RefSeq" id="WP_036818716.1">
    <property type="nucleotide sequence ID" value="NZ_AVBF01000020.1"/>
</dbReference>
<dbReference type="NCBIfam" id="NF041012">
    <property type="entry name" value="T4P_ComGB"/>
    <property type="match status" value="1"/>
</dbReference>
<dbReference type="Proteomes" id="UP000030147">
    <property type="component" value="Unassembled WGS sequence"/>
</dbReference>
<dbReference type="InterPro" id="IPR042094">
    <property type="entry name" value="T2SS_GspF_sf"/>
</dbReference>
<feature type="domain" description="Type II secretion system protein GspF" evidence="8">
    <location>
        <begin position="223"/>
        <end position="345"/>
    </location>
</feature>
<dbReference type="PANTHER" id="PTHR30012:SF0">
    <property type="entry name" value="TYPE II SECRETION SYSTEM PROTEIN F-RELATED"/>
    <property type="match status" value="1"/>
</dbReference>
<organism evidence="9 10">
    <name type="scientific">Pontibacillus yanchengensis Y32</name>
    <dbReference type="NCBI Taxonomy" id="1385514"/>
    <lineage>
        <taxon>Bacteria</taxon>
        <taxon>Bacillati</taxon>
        <taxon>Bacillota</taxon>
        <taxon>Bacilli</taxon>
        <taxon>Bacillales</taxon>
        <taxon>Bacillaceae</taxon>
        <taxon>Pontibacillus</taxon>
    </lineage>
</organism>
<feature type="domain" description="Type II secretion system protein GspF" evidence="8">
    <location>
        <begin position="27"/>
        <end position="144"/>
    </location>
</feature>
<reference evidence="9 10" key="1">
    <citation type="journal article" date="2015" name="Stand. Genomic Sci.">
        <title>High quality draft genome sequence of the moderately halophilic bacterium Pontibacillus yanchengensis Y32(T) and comparison among Pontibacillus genomes.</title>
        <authorList>
            <person name="Huang J."/>
            <person name="Qiao Z.X."/>
            <person name="Tang J.W."/>
            <person name="Wang G."/>
        </authorList>
    </citation>
    <scope>NUCLEOTIDE SEQUENCE [LARGE SCALE GENOMIC DNA]</scope>
    <source>
        <strain evidence="9 10">Y32</strain>
    </source>
</reference>
<keyword evidence="3" id="KW-1003">Cell membrane</keyword>
<feature type="transmembrane region" description="Helical" evidence="7">
    <location>
        <begin position="171"/>
        <end position="191"/>
    </location>
</feature>
<dbReference type="OrthoDB" id="2974223at2"/>
<comment type="caution">
    <text evidence="9">The sequence shown here is derived from an EMBL/GenBank/DDBJ whole genome shotgun (WGS) entry which is preliminary data.</text>
</comment>
<dbReference type="EMBL" id="AVBF01000020">
    <property type="protein sequence ID" value="KGP72981.1"/>
    <property type="molecule type" value="Genomic_DNA"/>
</dbReference>
<keyword evidence="6 7" id="KW-0472">Membrane</keyword>
<comment type="subcellular location">
    <subcellularLocation>
        <location evidence="1">Cell membrane</location>
        <topology evidence="1">Multi-pass membrane protein</topology>
    </subcellularLocation>
</comment>
<evidence type="ECO:0000259" key="8">
    <source>
        <dbReference type="Pfam" id="PF00482"/>
    </source>
</evidence>